<proteinExistence type="predicted"/>
<dbReference type="eggNOG" id="ENOG502ZMDN">
    <property type="taxonomic scope" value="Bacteria"/>
</dbReference>
<name>H2J6E5_MARPK</name>
<dbReference type="Proteomes" id="UP000007161">
    <property type="component" value="Chromosome"/>
</dbReference>
<evidence type="ECO:0008006" key="3">
    <source>
        <dbReference type="Google" id="ProtNLM"/>
    </source>
</evidence>
<organism evidence="1 2">
    <name type="scientific">Marinitoga piezophila (strain DSM 14283 / JCM 11233 / KA3)</name>
    <dbReference type="NCBI Taxonomy" id="443254"/>
    <lineage>
        <taxon>Bacteria</taxon>
        <taxon>Thermotogati</taxon>
        <taxon>Thermotogota</taxon>
        <taxon>Thermotogae</taxon>
        <taxon>Petrotogales</taxon>
        <taxon>Petrotogaceae</taxon>
        <taxon>Marinitoga</taxon>
    </lineage>
</organism>
<dbReference type="EMBL" id="CP003257">
    <property type="protein sequence ID" value="AEX86293.1"/>
    <property type="molecule type" value="Genomic_DNA"/>
</dbReference>
<dbReference type="STRING" id="443254.Marpi_1913"/>
<evidence type="ECO:0000313" key="2">
    <source>
        <dbReference type="Proteomes" id="UP000007161"/>
    </source>
</evidence>
<gene>
    <name evidence="1" type="ordered locus">Marpi_1913</name>
</gene>
<protein>
    <recommendedName>
        <fullName evidence="3">Outer membrane lipoprotein-sorting protein</fullName>
    </recommendedName>
</protein>
<reference evidence="2" key="2">
    <citation type="submission" date="2012-01" db="EMBL/GenBank/DDBJ databases">
        <title>Complete sequence of chromosome of Marinitoga piezophila KA3.</title>
        <authorList>
            <person name="Lucas S."/>
            <person name="Han J."/>
            <person name="Lapidus A."/>
            <person name="Cheng J.-F."/>
            <person name="Goodwin L."/>
            <person name="Pitluck S."/>
            <person name="Peters L."/>
            <person name="Mikhailova N."/>
            <person name="Teshima H."/>
            <person name="Detter J.C."/>
            <person name="Han C."/>
            <person name="Tapia R."/>
            <person name="Land M."/>
            <person name="Hauser L."/>
            <person name="Kyrpides N."/>
            <person name="Ivanova N."/>
            <person name="Pagani I."/>
            <person name="Jebbar M."/>
            <person name="Vannier P."/>
            <person name="Oger P."/>
            <person name="Cario A."/>
            <person name="Bartlett D."/>
            <person name="Noll K.M."/>
            <person name="Woyke T."/>
        </authorList>
    </citation>
    <scope>NUCLEOTIDE SEQUENCE [LARGE SCALE GENOMIC DNA]</scope>
    <source>
        <strain evidence="2">DSM 14283 / JCM 11233 / KA3</strain>
    </source>
</reference>
<dbReference type="KEGG" id="mpz:Marpi_1913"/>
<sequence length="211" mass="25695">MMRKSIFLILIIIISIISFSDNIYDEFSEYSKLQQFKVTIKMKFEVDATPTSIFLDLYVDNYKYYYFEIHEPEILSGIGYYYDYHKDKFYTELNGKPADSYDNIKQNLKVFINFIKVLSVSYTPEKFIIKKIETDNYNIYYFYPKTKNLLRLMRVDYTQLKIYMKKIYNTYYAEKMEFYNSNNKKKVEVYFNFSPMNTDFIKEKLLSFSVE</sequence>
<dbReference type="RefSeq" id="WP_014297363.1">
    <property type="nucleotide sequence ID" value="NC_016751.1"/>
</dbReference>
<evidence type="ECO:0000313" key="1">
    <source>
        <dbReference type="EMBL" id="AEX86293.1"/>
    </source>
</evidence>
<accession>H2J6E5</accession>
<dbReference type="HOGENOM" id="CLU_1303671_0_0_0"/>
<reference evidence="1 2" key="1">
    <citation type="journal article" date="2012" name="J. Bacteriol.">
        <title>Complete Genome Sequence of the Thermophilic, Piezophilic, Heterotrophic Bacterium Marinitoga piezophila KA3.</title>
        <authorList>
            <person name="Lucas S."/>
            <person name="Han J."/>
            <person name="Lapidus A."/>
            <person name="Cheng J.F."/>
            <person name="Goodwin L.A."/>
            <person name="Pitluck S."/>
            <person name="Peters L."/>
            <person name="Mikhailova N."/>
            <person name="Teshima H."/>
            <person name="Detter J.C."/>
            <person name="Han C."/>
            <person name="Tapia R."/>
            <person name="Land M."/>
            <person name="Hauser L."/>
            <person name="Kyrpides N.C."/>
            <person name="Ivanova N."/>
            <person name="Pagani I."/>
            <person name="Vannier P."/>
            <person name="Oger P."/>
            <person name="Bartlett D.H."/>
            <person name="Noll K.M."/>
            <person name="Woyke T."/>
            <person name="Jebbar M."/>
        </authorList>
    </citation>
    <scope>NUCLEOTIDE SEQUENCE [LARGE SCALE GENOMIC DNA]</scope>
    <source>
        <strain evidence="2">DSM 14283 / JCM 11233 / KA3</strain>
    </source>
</reference>
<keyword evidence="2" id="KW-1185">Reference proteome</keyword>
<dbReference type="AlphaFoldDB" id="H2J6E5"/>